<accession>A0AC60Q9J9</accession>
<comment type="caution">
    <text evidence="1">The sequence shown here is derived from an EMBL/GenBank/DDBJ whole genome shotgun (WGS) entry which is preliminary data.</text>
</comment>
<dbReference type="Proteomes" id="UP000805193">
    <property type="component" value="Unassembled WGS sequence"/>
</dbReference>
<gene>
    <name evidence="1" type="ORF">HPB47_022908</name>
</gene>
<evidence type="ECO:0000313" key="1">
    <source>
        <dbReference type="EMBL" id="KAG0430204.1"/>
    </source>
</evidence>
<evidence type="ECO:0000313" key="2">
    <source>
        <dbReference type="Proteomes" id="UP000805193"/>
    </source>
</evidence>
<reference evidence="1 2" key="1">
    <citation type="journal article" date="2020" name="Cell">
        <title>Large-Scale Comparative Analyses of Tick Genomes Elucidate Their Genetic Diversity and Vector Capacities.</title>
        <authorList>
            <consortium name="Tick Genome and Microbiome Consortium (TIGMIC)"/>
            <person name="Jia N."/>
            <person name="Wang J."/>
            <person name="Shi W."/>
            <person name="Du L."/>
            <person name="Sun Y."/>
            <person name="Zhan W."/>
            <person name="Jiang J.F."/>
            <person name="Wang Q."/>
            <person name="Zhang B."/>
            <person name="Ji P."/>
            <person name="Bell-Sakyi L."/>
            <person name="Cui X.M."/>
            <person name="Yuan T.T."/>
            <person name="Jiang B.G."/>
            <person name="Yang W.F."/>
            <person name="Lam T.T."/>
            <person name="Chang Q.C."/>
            <person name="Ding S.J."/>
            <person name="Wang X.J."/>
            <person name="Zhu J.G."/>
            <person name="Ruan X.D."/>
            <person name="Zhao L."/>
            <person name="Wei J.T."/>
            <person name="Ye R.Z."/>
            <person name="Que T.C."/>
            <person name="Du C.H."/>
            <person name="Zhou Y.H."/>
            <person name="Cheng J.X."/>
            <person name="Dai P.F."/>
            <person name="Guo W.B."/>
            <person name="Han X.H."/>
            <person name="Huang E.J."/>
            <person name="Li L.F."/>
            <person name="Wei W."/>
            <person name="Gao Y.C."/>
            <person name="Liu J.Z."/>
            <person name="Shao H.Z."/>
            <person name="Wang X."/>
            <person name="Wang C.C."/>
            <person name="Yang T.C."/>
            <person name="Huo Q.B."/>
            <person name="Li W."/>
            <person name="Chen H.Y."/>
            <person name="Chen S.E."/>
            <person name="Zhou L.G."/>
            <person name="Ni X.B."/>
            <person name="Tian J.H."/>
            <person name="Sheng Y."/>
            <person name="Liu T."/>
            <person name="Pan Y.S."/>
            <person name="Xia L.Y."/>
            <person name="Li J."/>
            <person name="Zhao F."/>
            <person name="Cao W.C."/>
        </authorList>
    </citation>
    <scope>NUCLEOTIDE SEQUENCE [LARGE SCALE GENOMIC DNA]</scope>
    <source>
        <strain evidence="1">Iper-2018</strain>
    </source>
</reference>
<protein>
    <submittedName>
        <fullName evidence="1">Uncharacterized protein</fullName>
    </submittedName>
</protein>
<proteinExistence type="predicted"/>
<sequence>MHSLLPNFIDFSCRLPPLGIGRSLVRTTLLGKGPLHDAGALCSPNTSDGNYLMYARATVGTLANNRKFSPCSISNISAVLRSMFWGHGDKRNCFLASQGPFCGNKIREGTEECDCGFMESQCRDSCCFANKNKNNAQGCTLRPGTQCRTGNVPKAPPAGRECPEQTKRPDLTVCNQNTQVCIRGHCVGSICLKYGFLDCQVSGANYSQEDMCRIHCRTNDTGSSCLDPCTIAALKPLCKKVMERGAACNHNLGYCDVYHRCRPVEEEGTLSKLEALLNAGSWLPWVRDNVWLAATFTVFMIAAVLLMVRYCALLVPSSNPALPRAKSVIQMFRSPSQIPAPRLFHSRWTASQSSFGDAL</sequence>
<organism evidence="1 2">
    <name type="scientific">Ixodes persulcatus</name>
    <name type="common">Taiga tick</name>
    <dbReference type="NCBI Taxonomy" id="34615"/>
    <lineage>
        <taxon>Eukaryota</taxon>
        <taxon>Metazoa</taxon>
        <taxon>Ecdysozoa</taxon>
        <taxon>Arthropoda</taxon>
        <taxon>Chelicerata</taxon>
        <taxon>Arachnida</taxon>
        <taxon>Acari</taxon>
        <taxon>Parasitiformes</taxon>
        <taxon>Ixodida</taxon>
        <taxon>Ixodoidea</taxon>
        <taxon>Ixodidae</taxon>
        <taxon>Ixodinae</taxon>
        <taxon>Ixodes</taxon>
    </lineage>
</organism>
<name>A0AC60Q9J9_IXOPE</name>
<keyword evidence="2" id="KW-1185">Reference proteome</keyword>
<dbReference type="EMBL" id="JABSTQ010009344">
    <property type="protein sequence ID" value="KAG0430204.1"/>
    <property type="molecule type" value="Genomic_DNA"/>
</dbReference>